<dbReference type="Gene3D" id="2.115.10.20">
    <property type="entry name" value="Glycosyl hydrolase domain, family 43"/>
    <property type="match status" value="1"/>
</dbReference>
<dbReference type="InterPro" id="IPR023296">
    <property type="entry name" value="Glyco_hydro_beta-prop_sf"/>
</dbReference>
<dbReference type="Pfam" id="PF04041">
    <property type="entry name" value="Glyco_hydro_130"/>
    <property type="match status" value="1"/>
</dbReference>
<evidence type="ECO:0000256" key="2">
    <source>
        <dbReference type="ARBA" id="ARBA00022679"/>
    </source>
</evidence>
<organism evidence="4 5">
    <name type="scientific">Propionispira arboris</name>
    <dbReference type="NCBI Taxonomy" id="84035"/>
    <lineage>
        <taxon>Bacteria</taxon>
        <taxon>Bacillati</taxon>
        <taxon>Bacillota</taxon>
        <taxon>Negativicutes</taxon>
        <taxon>Selenomonadales</taxon>
        <taxon>Selenomonadaceae</taxon>
        <taxon>Propionispira</taxon>
    </lineage>
</organism>
<dbReference type="AlphaFoldDB" id="A0A1H7BYR1"/>
<dbReference type="InterPro" id="IPR007184">
    <property type="entry name" value="Mannoside_phosphorylase"/>
</dbReference>
<dbReference type="CDD" id="cd18615">
    <property type="entry name" value="GH130"/>
    <property type="match status" value="1"/>
</dbReference>
<dbReference type="PANTHER" id="PTHR34106:SF5">
    <property type="entry name" value="GLYCOSIDASE"/>
    <property type="match status" value="1"/>
</dbReference>
<keyword evidence="1" id="KW-0328">Glycosyltransferase</keyword>
<reference evidence="4 5" key="1">
    <citation type="submission" date="2016-10" db="EMBL/GenBank/DDBJ databases">
        <authorList>
            <person name="de Groot N.N."/>
        </authorList>
    </citation>
    <scope>NUCLEOTIDE SEQUENCE [LARGE SCALE GENOMIC DNA]</scope>
    <source>
        <strain evidence="4 5">DSM 2179</strain>
    </source>
</reference>
<gene>
    <name evidence="4" type="ORF">SAMN05660742_11759</name>
</gene>
<name>A0A1H7BYR1_9FIRM</name>
<evidence type="ECO:0000256" key="1">
    <source>
        <dbReference type="ARBA" id="ARBA00022676"/>
    </source>
</evidence>
<dbReference type="GO" id="GO:0016757">
    <property type="term" value="F:glycosyltransferase activity"/>
    <property type="evidence" value="ECO:0007669"/>
    <property type="project" value="UniProtKB-KW"/>
</dbReference>
<evidence type="ECO:0000313" key="5">
    <source>
        <dbReference type="Proteomes" id="UP000199662"/>
    </source>
</evidence>
<accession>A0A1H7BYR1</accession>
<proteinExistence type="inferred from homology"/>
<dbReference type="PANTHER" id="PTHR34106">
    <property type="entry name" value="GLYCOSIDASE"/>
    <property type="match status" value="1"/>
</dbReference>
<dbReference type="RefSeq" id="WP_019553802.1">
    <property type="nucleotide sequence ID" value="NZ_FNZK01000017.1"/>
</dbReference>
<evidence type="ECO:0000313" key="4">
    <source>
        <dbReference type="EMBL" id="SEJ79500.1"/>
    </source>
</evidence>
<keyword evidence="2" id="KW-0808">Transferase</keyword>
<dbReference type="PIRSF" id="PIRSF016202">
    <property type="entry name" value="PH1107"/>
    <property type="match status" value="1"/>
</dbReference>
<dbReference type="GO" id="GO:0016787">
    <property type="term" value="F:hydrolase activity"/>
    <property type="evidence" value="ECO:0007669"/>
    <property type="project" value="UniProtKB-KW"/>
</dbReference>
<evidence type="ECO:0000256" key="3">
    <source>
        <dbReference type="ARBA" id="ARBA00024356"/>
    </source>
</evidence>
<protein>
    <submittedName>
        <fullName evidence="4">Predicted glycosyl hydrolase, GH43/DUF377 family</fullName>
    </submittedName>
</protein>
<dbReference type="Proteomes" id="UP000199662">
    <property type="component" value="Unassembled WGS sequence"/>
</dbReference>
<comment type="similarity">
    <text evidence="3">Belongs to the glycosyl hydrolase 130 family.</text>
</comment>
<dbReference type="EMBL" id="FNZK01000017">
    <property type="protein sequence ID" value="SEJ79500.1"/>
    <property type="molecule type" value="Genomic_DNA"/>
</dbReference>
<dbReference type="STRING" id="84035.SAMN05660742_11759"/>
<sequence>MRKGKFTTKLKNDDNTFKELFRRHANNPILTADNWTYPVHSVFNPGATIFEGKVLLLVRVEDRRGFSHLTTAISDNGIDHWQIDSIPTMEPDIYDHPEELWGIEDPRISRLESLGKWAITYTAFSQSGPLVSLALTEDFKTFSRLGAITSGEDKDAALFPRRINDKWVLIHRPIVASYVAGAHIWLSYSDDLSHWSDQQVLMHARSGGWWDSGKIGLSAPPLETPQGWLLLYHGVRQTGSGCLYRLGLALLDLENPLKVLHRSDEWIFGPEMPYETQGDVANVVFSCGWVLDEKTGVIRIYYGGADTCIALATSTIGELLEYICRCPEPSHGDFY</sequence>
<keyword evidence="4" id="KW-0378">Hydrolase</keyword>
<keyword evidence="5" id="KW-1185">Reference proteome</keyword>
<dbReference type="SUPFAM" id="SSF75005">
    <property type="entry name" value="Arabinanase/levansucrase/invertase"/>
    <property type="match status" value="1"/>
</dbReference>